<dbReference type="Proteomes" id="UP000095283">
    <property type="component" value="Unplaced"/>
</dbReference>
<sequence length="70" mass="8243">MPYIVNLALIPNLYCDDATPLNTYKYISRFSCTDLESTFRTVCVFLLREQEDKKLKIKSINIEIFKFKSV</sequence>
<protein>
    <submittedName>
        <fullName evidence="2">Uncharacterized protein</fullName>
    </submittedName>
</protein>
<proteinExistence type="predicted"/>
<keyword evidence="1" id="KW-1185">Reference proteome</keyword>
<reference evidence="2" key="1">
    <citation type="submission" date="2016-11" db="UniProtKB">
        <authorList>
            <consortium name="WormBaseParasite"/>
        </authorList>
    </citation>
    <scope>IDENTIFICATION</scope>
</reference>
<evidence type="ECO:0000313" key="1">
    <source>
        <dbReference type="Proteomes" id="UP000095283"/>
    </source>
</evidence>
<accession>A0A1I7W695</accession>
<dbReference type="WBParaSite" id="Hba_00138">
    <property type="protein sequence ID" value="Hba_00138"/>
    <property type="gene ID" value="Hba_00138"/>
</dbReference>
<dbReference type="AlphaFoldDB" id="A0A1I7W695"/>
<name>A0A1I7W695_HETBA</name>
<evidence type="ECO:0000313" key="2">
    <source>
        <dbReference type="WBParaSite" id="Hba_00138"/>
    </source>
</evidence>
<organism evidence="1 2">
    <name type="scientific">Heterorhabditis bacteriophora</name>
    <name type="common">Entomopathogenic nematode worm</name>
    <dbReference type="NCBI Taxonomy" id="37862"/>
    <lineage>
        <taxon>Eukaryota</taxon>
        <taxon>Metazoa</taxon>
        <taxon>Ecdysozoa</taxon>
        <taxon>Nematoda</taxon>
        <taxon>Chromadorea</taxon>
        <taxon>Rhabditida</taxon>
        <taxon>Rhabditina</taxon>
        <taxon>Rhabditomorpha</taxon>
        <taxon>Strongyloidea</taxon>
        <taxon>Heterorhabditidae</taxon>
        <taxon>Heterorhabditis</taxon>
    </lineage>
</organism>